<feature type="domain" description="ATPase AAA-type core" evidence="5">
    <location>
        <begin position="212"/>
        <end position="316"/>
    </location>
</feature>
<dbReference type="PRINTS" id="PR00819">
    <property type="entry name" value="CBXCFQXSUPER"/>
</dbReference>
<name>A0A8S4MP45_BRALA</name>
<organism evidence="6 7">
    <name type="scientific">Branchiostoma lanceolatum</name>
    <name type="common">Common lancelet</name>
    <name type="synonym">Amphioxus lanceolatum</name>
    <dbReference type="NCBI Taxonomy" id="7740"/>
    <lineage>
        <taxon>Eukaryota</taxon>
        <taxon>Metazoa</taxon>
        <taxon>Chordata</taxon>
        <taxon>Cephalochordata</taxon>
        <taxon>Leptocardii</taxon>
        <taxon>Amphioxiformes</taxon>
        <taxon>Branchiostomatidae</taxon>
        <taxon>Branchiostoma</taxon>
    </lineage>
</organism>
<evidence type="ECO:0000256" key="2">
    <source>
        <dbReference type="ARBA" id="ARBA00022741"/>
    </source>
</evidence>
<evidence type="ECO:0000256" key="1">
    <source>
        <dbReference type="ARBA" id="ARBA00010378"/>
    </source>
</evidence>
<feature type="compositionally biased region" description="Basic and acidic residues" evidence="4">
    <location>
        <begin position="8"/>
        <end position="18"/>
    </location>
</feature>
<evidence type="ECO:0000256" key="3">
    <source>
        <dbReference type="ARBA" id="ARBA00022840"/>
    </source>
</evidence>
<dbReference type="PANTHER" id="PTHR43392:SF2">
    <property type="entry name" value="AAA-TYPE ATPASE FAMILY PROTEIN _ ANKYRIN REPEAT FAMILY PROTEIN"/>
    <property type="match status" value="1"/>
</dbReference>
<proteinExistence type="inferred from homology"/>
<comment type="similarity">
    <text evidence="1">Belongs to the CbxX/CfxQ family.</text>
</comment>
<evidence type="ECO:0000259" key="5">
    <source>
        <dbReference type="Pfam" id="PF00004"/>
    </source>
</evidence>
<dbReference type="InterPro" id="IPR000641">
    <property type="entry name" value="CbxX/CfxQ"/>
</dbReference>
<evidence type="ECO:0000313" key="7">
    <source>
        <dbReference type="Proteomes" id="UP000838412"/>
    </source>
</evidence>
<dbReference type="InterPro" id="IPR027417">
    <property type="entry name" value="P-loop_NTPase"/>
</dbReference>
<dbReference type="GO" id="GO:0016887">
    <property type="term" value="F:ATP hydrolysis activity"/>
    <property type="evidence" value="ECO:0007669"/>
    <property type="project" value="InterPro"/>
</dbReference>
<keyword evidence="2" id="KW-0547">Nucleotide-binding</keyword>
<evidence type="ECO:0000256" key="4">
    <source>
        <dbReference type="SAM" id="MobiDB-lite"/>
    </source>
</evidence>
<dbReference type="PANTHER" id="PTHR43392">
    <property type="entry name" value="AAA-TYPE ATPASE FAMILY PROTEIN / ANKYRIN REPEAT FAMILY PROTEIN"/>
    <property type="match status" value="1"/>
</dbReference>
<protein>
    <submittedName>
        <fullName evidence="6">Hypp9576 protein</fullName>
    </submittedName>
</protein>
<reference evidence="6" key="1">
    <citation type="submission" date="2022-01" db="EMBL/GenBank/DDBJ databases">
        <authorList>
            <person name="Braso-Vives M."/>
        </authorList>
    </citation>
    <scope>NUCLEOTIDE SEQUENCE</scope>
</reference>
<dbReference type="Proteomes" id="UP000838412">
    <property type="component" value="Unassembled WGS sequence"/>
</dbReference>
<dbReference type="InterPro" id="IPR050773">
    <property type="entry name" value="CbxX/CfxQ_RuBisCO_ESX"/>
</dbReference>
<dbReference type="OrthoDB" id="10063076at2759"/>
<feature type="compositionally biased region" description="Basic residues" evidence="4">
    <location>
        <begin position="19"/>
        <end position="29"/>
    </location>
</feature>
<dbReference type="CDD" id="cd00009">
    <property type="entry name" value="AAA"/>
    <property type="match status" value="1"/>
</dbReference>
<dbReference type="InterPro" id="IPR003959">
    <property type="entry name" value="ATPase_AAA_core"/>
</dbReference>
<accession>A0A8S4MP45</accession>
<keyword evidence="3" id="KW-0067">ATP-binding</keyword>
<dbReference type="AlphaFoldDB" id="A0A8S4MP45"/>
<dbReference type="Gene3D" id="3.40.50.300">
    <property type="entry name" value="P-loop containing nucleotide triphosphate hydrolases"/>
    <property type="match status" value="1"/>
</dbReference>
<dbReference type="Pfam" id="PF00004">
    <property type="entry name" value="AAA"/>
    <property type="match status" value="1"/>
</dbReference>
<dbReference type="EMBL" id="CAKMNS010000274">
    <property type="protein sequence ID" value="CAH1277345.1"/>
    <property type="molecule type" value="Genomic_DNA"/>
</dbReference>
<feature type="region of interest" description="Disordered" evidence="4">
    <location>
        <begin position="1"/>
        <end position="47"/>
    </location>
</feature>
<keyword evidence="7" id="KW-1185">Reference proteome</keyword>
<sequence>MEGGLARMDSHKKTEVRRTPRRKTLRKSPGKSPSQQAAQKILTRAKRGPAWSIDETRALVKFLSLPWEEWDPTQSTGWPQAKSDPIWSKPAQFVKENARSSILRHDGSVRAHVSKHLQPLYPISAGGRLAAENVIMSTTAEDHYKCENAPNVAGNADNPVETNIDNQETRRTTKATTRTTTNRWAPRLTSLAYQPIDLTLIKAPRHLVFAWPPCTGETSTAKAFAEILNKCGLVKDPTVVTMRRDVLSSEYVNTMERRVRTIMEKSAGKVLLVDEVYQFGKGGTEAKKALESTMNHAYEPREKTPIIIIAGYMDEMKNTSSGQTRGSEAG</sequence>
<evidence type="ECO:0000313" key="6">
    <source>
        <dbReference type="EMBL" id="CAH1277345.1"/>
    </source>
</evidence>
<dbReference type="GO" id="GO:0005524">
    <property type="term" value="F:ATP binding"/>
    <property type="evidence" value="ECO:0007669"/>
    <property type="project" value="UniProtKB-KW"/>
</dbReference>
<dbReference type="SUPFAM" id="SSF52540">
    <property type="entry name" value="P-loop containing nucleoside triphosphate hydrolases"/>
    <property type="match status" value="1"/>
</dbReference>
<comment type="caution">
    <text evidence="6">The sequence shown here is derived from an EMBL/GenBank/DDBJ whole genome shotgun (WGS) entry which is preliminary data.</text>
</comment>
<gene>
    <name evidence="6" type="primary">Hypp9576</name>
    <name evidence="6" type="ORF">BLAG_LOCUS26149</name>
</gene>